<evidence type="ECO:0000256" key="5">
    <source>
        <dbReference type="ARBA" id="ARBA00022989"/>
    </source>
</evidence>
<sequence>MPEDRTDVAAWAASFWDWFVGLPLRIVLIVVISALVLAALRHLIGTVADHIATGDSLLERGVLKPLGGTEMRSVLQRANPVTAVRRAQRARTIGSVLRSTASIVVGSITVVLVLDALGVNIAPLIASAGIVGVAVGFGAQALVKDFLSGLFMLLEDQYGVGDVVDVGAATGTVEAVGLRVTKVRDGDGTLWYVPNGSMLRVGNKTQGFGTATVEIDVDYFADLDEVRGVLEQAAAEVAAAPVVGAFVQGSPTITGAERLSAEAVTVKLSLRTEPGKQWEVGRQLRASVRRRLAEAGVPLGGQRDLLAAHRAASEGPGEAVPAGADVDAPDAGGGGGAQGGVDAGADAGGAAAEPDAARPATDPAAVPDGRDPHDTPVHDALHPDPGRSERA</sequence>
<dbReference type="Gene3D" id="1.10.287.1260">
    <property type="match status" value="1"/>
</dbReference>
<evidence type="ECO:0000256" key="3">
    <source>
        <dbReference type="ARBA" id="ARBA00022475"/>
    </source>
</evidence>
<gene>
    <name evidence="12" type="ORF">E5225_11305</name>
</gene>
<evidence type="ECO:0000313" key="12">
    <source>
        <dbReference type="EMBL" id="QCB95356.1"/>
    </source>
</evidence>
<evidence type="ECO:0000259" key="11">
    <source>
        <dbReference type="Pfam" id="PF21088"/>
    </source>
</evidence>
<feature type="compositionally biased region" description="Basic and acidic residues" evidence="7">
    <location>
        <begin position="368"/>
        <end position="391"/>
    </location>
</feature>
<dbReference type="SUPFAM" id="SSF50182">
    <property type="entry name" value="Sm-like ribonucleoproteins"/>
    <property type="match status" value="1"/>
</dbReference>
<feature type="compositionally biased region" description="Gly residues" evidence="7">
    <location>
        <begin position="331"/>
        <end position="342"/>
    </location>
</feature>
<feature type="region of interest" description="Disordered" evidence="7">
    <location>
        <begin position="309"/>
        <end position="391"/>
    </location>
</feature>
<dbReference type="InterPro" id="IPR006685">
    <property type="entry name" value="MscS_channel_2nd"/>
</dbReference>
<dbReference type="Pfam" id="PF00924">
    <property type="entry name" value="MS_channel_2nd"/>
    <property type="match status" value="1"/>
</dbReference>
<reference evidence="12 13" key="1">
    <citation type="submission" date="2019-04" db="EMBL/GenBank/DDBJ databases">
        <title>Isolation and identification of Cellulomonas shaoxiangyii sp. Nov. isolated from feces of the Tibetan antelopes (Pantholops hodgsonii) in the Qinghai-Tibet plateau of China.</title>
        <authorList>
            <person name="Tian Z."/>
        </authorList>
    </citation>
    <scope>NUCLEOTIDE SEQUENCE [LARGE SCALE GENOMIC DNA]</scope>
    <source>
        <strain evidence="12 13">Z28</strain>
    </source>
</reference>
<comment type="similarity">
    <text evidence="2">Belongs to the MscS (TC 1.A.23) family.</text>
</comment>
<evidence type="ECO:0000259" key="10">
    <source>
        <dbReference type="Pfam" id="PF21082"/>
    </source>
</evidence>
<dbReference type="FunFam" id="2.30.30.60:FF:000001">
    <property type="entry name" value="MscS Mechanosensitive ion channel"/>
    <property type="match status" value="1"/>
</dbReference>
<feature type="transmembrane region" description="Helical" evidence="8">
    <location>
        <begin position="120"/>
        <end position="143"/>
    </location>
</feature>
<dbReference type="InterPro" id="IPR045276">
    <property type="entry name" value="YbiO_bact"/>
</dbReference>
<dbReference type="Gene3D" id="3.30.70.100">
    <property type="match status" value="1"/>
</dbReference>
<dbReference type="GO" id="GO:0005886">
    <property type="term" value="C:plasma membrane"/>
    <property type="evidence" value="ECO:0007669"/>
    <property type="project" value="UniProtKB-SubCell"/>
</dbReference>
<protein>
    <submittedName>
        <fullName evidence="12">Mechanosensitive ion channel</fullName>
    </submittedName>
</protein>
<evidence type="ECO:0000256" key="8">
    <source>
        <dbReference type="SAM" id="Phobius"/>
    </source>
</evidence>
<name>A0A4P7SPV4_9CELL</name>
<dbReference type="Pfam" id="PF21082">
    <property type="entry name" value="MS_channel_3rd"/>
    <property type="match status" value="1"/>
</dbReference>
<organism evidence="12 13">
    <name type="scientific">Cellulomonas shaoxiangyii</name>
    <dbReference type="NCBI Taxonomy" id="2566013"/>
    <lineage>
        <taxon>Bacteria</taxon>
        <taxon>Bacillati</taxon>
        <taxon>Actinomycetota</taxon>
        <taxon>Actinomycetes</taxon>
        <taxon>Micrococcales</taxon>
        <taxon>Cellulomonadaceae</taxon>
        <taxon>Cellulomonas</taxon>
    </lineage>
</organism>
<feature type="compositionally biased region" description="Low complexity" evidence="7">
    <location>
        <begin position="343"/>
        <end position="367"/>
    </location>
</feature>
<comment type="subcellular location">
    <subcellularLocation>
        <location evidence="1">Cell membrane</location>
        <topology evidence="1">Multi-pass membrane protein</topology>
    </subcellularLocation>
</comment>
<evidence type="ECO:0000256" key="7">
    <source>
        <dbReference type="SAM" id="MobiDB-lite"/>
    </source>
</evidence>
<dbReference type="InterPro" id="IPR023408">
    <property type="entry name" value="MscS_beta-dom_sf"/>
</dbReference>
<keyword evidence="6 8" id="KW-0472">Membrane</keyword>
<dbReference type="EMBL" id="CP039291">
    <property type="protein sequence ID" value="QCB95356.1"/>
    <property type="molecule type" value="Genomic_DNA"/>
</dbReference>
<feature type="transmembrane region" description="Helical" evidence="8">
    <location>
        <begin position="20"/>
        <end position="40"/>
    </location>
</feature>
<dbReference type="GO" id="GO:0008381">
    <property type="term" value="F:mechanosensitive monoatomic ion channel activity"/>
    <property type="evidence" value="ECO:0007669"/>
    <property type="project" value="InterPro"/>
</dbReference>
<evidence type="ECO:0000256" key="2">
    <source>
        <dbReference type="ARBA" id="ARBA00008017"/>
    </source>
</evidence>
<dbReference type="PANTHER" id="PTHR30460:SF0">
    <property type="entry name" value="MODERATE CONDUCTANCE MECHANOSENSITIVE CHANNEL YBIO"/>
    <property type="match status" value="1"/>
</dbReference>
<dbReference type="SUPFAM" id="SSF82861">
    <property type="entry name" value="Mechanosensitive channel protein MscS (YggB), transmembrane region"/>
    <property type="match status" value="1"/>
</dbReference>
<dbReference type="PANTHER" id="PTHR30460">
    <property type="entry name" value="MODERATE CONDUCTANCE MECHANOSENSITIVE CHANNEL YBIO"/>
    <property type="match status" value="1"/>
</dbReference>
<evidence type="ECO:0000259" key="9">
    <source>
        <dbReference type="Pfam" id="PF00924"/>
    </source>
</evidence>
<keyword evidence="5 8" id="KW-1133">Transmembrane helix</keyword>
<dbReference type="InterPro" id="IPR011014">
    <property type="entry name" value="MscS_channel_TM-2"/>
</dbReference>
<evidence type="ECO:0000256" key="6">
    <source>
        <dbReference type="ARBA" id="ARBA00023136"/>
    </source>
</evidence>
<feature type="domain" description="Mechanosensitive ion channel MscS C-terminal" evidence="10">
    <location>
        <begin position="212"/>
        <end position="297"/>
    </location>
</feature>
<evidence type="ECO:0000256" key="4">
    <source>
        <dbReference type="ARBA" id="ARBA00022692"/>
    </source>
</evidence>
<dbReference type="AlphaFoldDB" id="A0A4P7SPV4"/>
<dbReference type="KEGG" id="celz:E5225_11305"/>
<dbReference type="InterPro" id="IPR011066">
    <property type="entry name" value="MscS_channel_C_sf"/>
</dbReference>
<keyword evidence="13" id="KW-1185">Reference proteome</keyword>
<dbReference type="Pfam" id="PF21088">
    <property type="entry name" value="MS_channel_1st"/>
    <property type="match status" value="1"/>
</dbReference>
<dbReference type="InterPro" id="IPR010920">
    <property type="entry name" value="LSM_dom_sf"/>
</dbReference>
<dbReference type="SUPFAM" id="SSF82689">
    <property type="entry name" value="Mechanosensitive channel protein MscS (YggB), C-terminal domain"/>
    <property type="match status" value="1"/>
</dbReference>
<feature type="transmembrane region" description="Helical" evidence="8">
    <location>
        <begin position="95"/>
        <end position="114"/>
    </location>
</feature>
<dbReference type="InterPro" id="IPR049142">
    <property type="entry name" value="MS_channel_1st"/>
</dbReference>
<dbReference type="Proteomes" id="UP000296469">
    <property type="component" value="Chromosome"/>
</dbReference>
<dbReference type="InterPro" id="IPR049278">
    <property type="entry name" value="MS_channel_C"/>
</dbReference>
<keyword evidence="4 8" id="KW-0812">Transmembrane</keyword>
<feature type="domain" description="Mechanosensitive ion channel MscS" evidence="9">
    <location>
        <begin position="142"/>
        <end position="200"/>
    </location>
</feature>
<keyword evidence="3" id="KW-1003">Cell membrane</keyword>
<proteinExistence type="inferred from homology"/>
<dbReference type="Gene3D" id="2.30.30.60">
    <property type="match status" value="1"/>
</dbReference>
<feature type="compositionally biased region" description="Low complexity" evidence="7">
    <location>
        <begin position="319"/>
        <end position="330"/>
    </location>
</feature>
<accession>A0A4P7SPV4</accession>
<evidence type="ECO:0000313" key="13">
    <source>
        <dbReference type="Proteomes" id="UP000296469"/>
    </source>
</evidence>
<evidence type="ECO:0000256" key="1">
    <source>
        <dbReference type="ARBA" id="ARBA00004651"/>
    </source>
</evidence>
<feature type="domain" description="Mechanosensitive ion channel transmembrane helices 2/3" evidence="11">
    <location>
        <begin position="102"/>
        <end position="140"/>
    </location>
</feature>